<dbReference type="SUPFAM" id="SSF55729">
    <property type="entry name" value="Acyl-CoA N-acyltransferases (Nat)"/>
    <property type="match status" value="1"/>
</dbReference>
<protein>
    <submittedName>
        <fullName evidence="3">Protein N-acetyltransferase, RimJ/RimL family</fullName>
    </submittedName>
    <submittedName>
        <fullName evidence="2">RimJ/RimL family protein N-acetyltransferase</fullName>
    </submittedName>
</protein>
<reference evidence="4" key="2">
    <citation type="submission" date="2016-10" db="EMBL/GenBank/DDBJ databases">
        <authorList>
            <person name="Varghese N."/>
            <person name="Submissions S."/>
        </authorList>
    </citation>
    <scope>NUCLEOTIDE SEQUENCE [LARGE SCALE GENOMIC DNA]</scope>
    <source>
        <strain evidence="4">CPCC 202695</strain>
    </source>
</reference>
<proteinExistence type="predicted"/>
<reference evidence="3" key="1">
    <citation type="submission" date="2016-10" db="EMBL/GenBank/DDBJ databases">
        <authorList>
            <person name="de Groot N.N."/>
        </authorList>
    </citation>
    <scope>NUCLEOTIDE SEQUENCE [LARGE SCALE GENOMIC DNA]</scope>
    <source>
        <strain evidence="3">CPCC 202695</strain>
    </source>
</reference>
<reference evidence="2" key="3">
    <citation type="submission" date="2022-06" db="EMBL/GenBank/DDBJ databases">
        <title>Genomic Encyclopedia of Type Strains, Phase III (KMG-III): the genomes of soil and plant-associated and newly described type strains.</title>
        <authorList>
            <person name="Whitman W."/>
        </authorList>
    </citation>
    <scope>NUCLEOTIDE SEQUENCE</scope>
    <source>
        <strain evidence="2">CPCC 202695</strain>
    </source>
</reference>
<dbReference type="EMBL" id="SODL02000001">
    <property type="protein sequence ID" value="MCP2366718.1"/>
    <property type="molecule type" value="Genomic_DNA"/>
</dbReference>
<dbReference type="RefSeq" id="WP_092673643.1">
    <property type="nucleotide sequence ID" value="NZ_BMDN01000001.1"/>
</dbReference>
<dbReference type="Pfam" id="PF13302">
    <property type="entry name" value="Acetyltransf_3"/>
    <property type="match status" value="1"/>
</dbReference>
<dbReference type="Gene3D" id="3.40.630.30">
    <property type="match status" value="1"/>
</dbReference>
<keyword evidence="5" id="KW-1185">Reference proteome</keyword>
<dbReference type="Proteomes" id="UP000893823">
    <property type="component" value="Unassembled WGS sequence"/>
</dbReference>
<name>A0A1H1YK80_9MICO</name>
<organism evidence="3 4">
    <name type="scientific">Agromyces flavus</name>
    <dbReference type="NCBI Taxonomy" id="589382"/>
    <lineage>
        <taxon>Bacteria</taxon>
        <taxon>Bacillati</taxon>
        <taxon>Actinomycetota</taxon>
        <taxon>Actinomycetes</taxon>
        <taxon>Micrococcales</taxon>
        <taxon>Microbacteriaceae</taxon>
        <taxon>Agromyces</taxon>
    </lineage>
</organism>
<evidence type="ECO:0000259" key="1">
    <source>
        <dbReference type="PROSITE" id="PS51186"/>
    </source>
</evidence>
<dbReference type="GO" id="GO:0016747">
    <property type="term" value="F:acyltransferase activity, transferring groups other than amino-acyl groups"/>
    <property type="evidence" value="ECO:0007669"/>
    <property type="project" value="InterPro"/>
</dbReference>
<dbReference type="Proteomes" id="UP000199482">
    <property type="component" value="Chromosome I"/>
</dbReference>
<feature type="domain" description="N-acetyltransferase" evidence="1">
    <location>
        <begin position="35"/>
        <end position="217"/>
    </location>
</feature>
<gene>
    <name evidence="2" type="ORF">BCL57_000860</name>
    <name evidence="3" type="ORF">SAMN04489721_2793</name>
</gene>
<sequence length="222" mass="25236">MHALPDEAADAGPPALRLPFDMAVFDHRPLRTERMVLRPLAASDADDVWEYQRLPDVLRYIPWPQRNRDEAAEHTRLRAEMRRLQADGDAVFLAMVLTGEPSLREVATGHALPDRVVGDLMIRLGSLQHAQLEVGWVVHPDFQGRGLAREGAEALLDVAFGRFAAHRVYAHLDARNAPSARLCERLGMRLEATLLEEEYDDDGWQDTAAYAMLRREWRRLRG</sequence>
<dbReference type="InterPro" id="IPR051531">
    <property type="entry name" value="N-acetyltransferase"/>
</dbReference>
<dbReference type="AlphaFoldDB" id="A0A1H1YK80"/>
<dbReference type="PROSITE" id="PS51186">
    <property type="entry name" value="GNAT"/>
    <property type="match status" value="1"/>
</dbReference>
<evidence type="ECO:0000313" key="5">
    <source>
        <dbReference type="Proteomes" id="UP000893823"/>
    </source>
</evidence>
<dbReference type="STRING" id="589382.SAMN04489721_2793"/>
<accession>A0A1H1YK80</accession>
<evidence type="ECO:0000313" key="3">
    <source>
        <dbReference type="EMBL" id="SDT21812.1"/>
    </source>
</evidence>
<evidence type="ECO:0000313" key="4">
    <source>
        <dbReference type="Proteomes" id="UP000199482"/>
    </source>
</evidence>
<keyword evidence="3" id="KW-0808">Transferase</keyword>
<dbReference type="OrthoDB" id="9132139at2"/>
<dbReference type="EMBL" id="LT629755">
    <property type="protein sequence ID" value="SDT21812.1"/>
    <property type="molecule type" value="Genomic_DNA"/>
</dbReference>
<dbReference type="InterPro" id="IPR000182">
    <property type="entry name" value="GNAT_dom"/>
</dbReference>
<dbReference type="PANTHER" id="PTHR43792">
    <property type="entry name" value="GNAT FAMILY, PUTATIVE (AFU_ORTHOLOGUE AFUA_3G00765)-RELATED-RELATED"/>
    <property type="match status" value="1"/>
</dbReference>
<dbReference type="InterPro" id="IPR016181">
    <property type="entry name" value="Acyl_CoA_acyltransferase"/>
</dbReference>
<evidence type="ECO:0000313" key="2">
    <source>
        <dbReference type="EMBL" id="MCP2366718.1"/>
    </source>
</evidence>